<feature type="compositionally biased region" description="Low complexity" evidence="1">
    <location>
        <begin position="38"/>
        <end position="47"/>
    </location>
</feature>
<evidence type="ECO:0000256" key="1">
    <source>
        <dbReference type="SAM" id="MobiDB-lite"/>
    </source>
</evidence>
<accession>A0A9Q1HZ70</accession>
<name>A0A9Q1HZ70_CONCO</name>
<sequence length="161" mass="17008">MAEVELNDIPTKELAAVSPVTPKAEEKGLIKNETNPVASTSSAAPAAETVRGDPSPSPTPCPNPVKMPQASAMKRTDAQQNGEAFLNRDDQGCRRQGAYWQSAQLSCSSPNVSEDPAVSPTQGAGEGQPNVYRARKPVVAEGRSAVRGKMFTVTRLEETSA</sequence>
<protein>
    <submittedName>
        <fullName evidence="2">Uncharacterized protein</fullName>
    </submittedName>
</protein>
<keyword evidence="3" id="KW-1185">Reference proteome</keyword>
<feature type="region of interest" description="Disordered" evidence="1">
    <location>
        <begin position="1"/>
        <end position="79"/>
    </location>
</feature>
<dbReference type="EMBL" id="JAFJMO010000008">
    <property type="protein sequence ID" value="KAJ8269739.1"/>
    <property type="molecule type" value="Genomic_DNA"/>
</dbReference>
<gene>
    <name evidence="2" type="ORF">COCON_G00123460</name>
</gene>
<organism evidence="2 3">
    <name type="scientific">Conger conger</name>
    <name type="common">Conger eel</name>
    <name type="synonym">Muraena conger</name>
    <dbReference type="NCBI Taxonomy" id="82655"/>
    <lineage>
        <taxon>Eukaryota</taxon>
        <taxon>Metazoa</taxon>
        <taxon>Chordata</taxon>
        <taxon>Craniata</taxon>
        <taxon>Vertebrata</taxon>
        <taxon>Euteleostomi</taxon>
        <taxon>Actinopterygii</taxon>
        <taxon>Neopterygii</taxon>
        <taxon>Teleostei</taxon>
        <taxon>Anguilliformes</taxon>
        <taxon>Congridae</taxon>
        <taxon>Conger</taxon>
    </lineage>
</organism>
<dbReference type="Proteomes" id="UP001152803">
    <property type="component" value="Unassembled WGS sequence"/>
</dbReference>
<evidence type="ECO:0000313" key="3">
    <source>
        <dbReference type="Proteomes" id="UP001152803"/>
    </source>
</evidence>
<dbReference type="AlphaFoldDB" id="A0A9Q1HZ70"/>
<comment type="caution">
    <text evidence="2">The sequence shown here is derived from an EMBL/GenBank/DDBJ whole genome shotgun (WGS) entry which is preliminary data.</text>
</comment>
<feature type="region of interest" description="Disordered" evidence="1">
    <location>
        <begin position="106"/>
        <end position="132"/>
    </location>
</feature>
<dbReference type="OrthoDB" id="8947969at2759"/>
<feature type="compositionally biased region" description="Pro residues" evidence="1">
    <location>
        <begin position="55"/>
        <end position="65"/>
    </location>
</feature>
<reference evidence="2" key="1">
    <citation type="journal article" date="2023" name="Science">
        <title>Genome structures resolve the early diversification of teleost fishes.</title>
        <authorList>
            <person name="Parey E."/>
            <person name="Louis A."/>
            <person name="Montfort J."/>
            <person name="Bouchez O."/>
            <person name="Roques C."/>
            <person name="Iampietro C."/>
            <person name="Lluch J."/>
            <person name="Castinel A."/>
            <person name="Donnadieu C."/>
            <person name="Desvignes T."/>
            <person name="Floi Bucao C."/>
            <person name="Jouanno E."/>
            <person name="Wen M."/>
            <person name="Mejri S."/>
            <person name="Dirks R."/>
            <person name="Jansen H."/>
            <person name="Henkel C."/>
            <person name="Chen W.J."/>
            <person name="Zahm M."/>
            <person name="Cabau C."/>
            <person name="Klopp C."/>
            <person name="Thompson A.W."/>
            <person name="Robinson-Rechavi M."/>
            <person name="Braasch I."/>
            <person name="Lecointre G."/>
            <person name="Bobe J."/>
            <person name="Postlethwait J.H."/>
            <person name="Berthelot C."/>
            <person name="Roest Crollius H."/>
            <person name="Guiguen Y."/>
        </authorList>
    </citation>
    <scope>NUCLEOTIDE SEQUENCE</scope>
    <source>
        <strain evidence="2">Concon-B</strain>
    </source>
</reference>
<proteinExistence type="predicted"/>
<evidence type="ECO:0000313" key="2">
    <source>
        <dbReference type="EMBL" id="KAJ8269739.1"/>
    </source>
</evidence>